<dbReference type="Proteomes" id="UP000192934">
    <property type="component" value="Chromosome I"/>
</dbReference>
<keyword evidence="6" id="KW-1185">Reference proteome</keyword>
<protein>
    <submittedName>
        <fullName evidence="5">Transcriptional regulator, MarR family</fullName>
    </submittedName>
</protein>
<dbReference type="PROSITE" id="PS50995">
    <property type="entry name" value="HTH_MARR_2"/>
    <property type="match status" value="1"/>
</dbReference>
<dbReference type="EMBL" id="LT840185">
    <property type="protein sequence ID" value="SMF69020.1"/>
    <property type="molecule type" value="Genomic_DNA"/>
</dbReference>
<dbReference type="AlphaFoldDB" id="A0A1X7GGI5"/>
<keyword evidence="2" id="KW-0238">DNA-binding</keyword>
<dbReference type="InterPro" id="IPR036390">
    <property type="entry name" value="WH_DNA-bd_sf"/>
</dbReference>
<evidence type="ECO:0000256" key="1">
    <source>
        <dbReference type="ARBA" id="ARBA00023015"/>
    </source>
</evidence>
<dbReference type="PRINTS" id="PR00598">
    <property type="entry name" value="HTHMARR"/>
</dbReference>
<dbReference type="GO" id="GO:0003677">
    <property type="term" value="F:DNA binding"/>
    <property type="evidence" value="ECO:0007669"/>
    <property type="project" value="UniProtKB-KW"/>
</dbReference>
<dbReference type="InterPro" id="IPR036388">
    <property type="entry name" value="WH-like_DNA-bd_sf"/>
</dbReference>
<evidence type="ECO:0000313" key="5">
    <source>
        <dbReference type="EMBL" id="SMF69020.1"/>
    </source>
</evidence>
<evidence type="ECO:0000259" key="4">
    <source>
        <dbReference type="PROSITE" id="PS50995"/>
    </source>
</evidence>
<proteinExistence type="predicted"/>
<dbReference type="InterPro" id="IPR039422">
    <property type="entry name" value="MarR/SlyA-like"/>
</dbReference>
<gene>
    <name evidence="5" type="ORF">SAMN06295910_1674</name>
</gene>
<dbReference type="Gene3D" id="1.10.10.10">
    <property type="entry name" value="Winged helix-like DNA-binding domain superfamily/Winged helix DNA-binding domain"/>
    <property type="match status" value="1"/>
</dbReference>
<evidence type="ECO:0000256" key="3">
    <source>
        <dbReference type="ARBA" id="ARBA00023163"/>
    </source>
</evidence>
<keyword evidence="3" id="KW-0804">Transcription</keyword>
<reference evidence="6" key="1">
    <citation type="submission" date="2017-04" db="EMBL/GenBank/DDBJ databases">
        <authorList>
            <person name="Varghese N."/>
            <person name="Submissions S."/>
        </authorList>
    </citation>
    <scope>NUCLEOTIDE SEQUENCE [LARGE SCALE GENOMIC DNA]</scope>
    <source>
        <strain evidence="6">Dd16</strain>
    </source>
</reference>
<keyword evidence="1" id="KW-0805">Transcription regulation</keyword>
<evidence type="ECO:0000313" key="6">
    <source>
        <dbReference type="Proteomes" id="UP000192934"/>
    </source>
</evidence>
<evidence type="ECO:0000256" key="2">
    <source>
        <dbReference type="ARBA" id="ARBA00023125"/>
    </source>
</evidence>
<dbReference type="InterPro" id="IPR000835">
    <property type="entry name" value="HTH_MarR-typ"/>
</dbReference>
<dbReference type="SMART" id="SM00347">
    <property type="entry name" value="HTH_MARR"/>
    <property type="match status" value="1"/>
</dbReference>
<dbReference type="PANTHER" id="PTHR33164">
    <property type="entry name" value="TRANSCRIPTIONAL REGULATOR, MARR FAMILY"/>
    <property type="match status" value="1"/>
</dbReference>
<dbReference type="GO" id="GO:0006950">
    <property type="term" value="P:response to stress"/>
    <property type="evidence" value="ECO:0007669"/>
    <property type="project" value="TreeGrafter"/>
</dbReference>
<dbReference type="Pfam" id="PF01047">
    <property type="entry name" value="MarR"/>
    <property type="match status" value="1"/>
</dbReference>
<dbReference type="PROSITE" id="PS01117">
    <property type="entry name" value="HTH_MARR_1"/>
    <property type="match status" value="1"/>
</dbReference>
<name>A0A1X7GGI5_9SPHN</name>
<dbReference type="RefSeq" id="WP_085218358.1">
    <property type="nucleotide sequence ID" value="NZ_LT840185.1"/>
</dbReference>
<dbReference type="GO" id="GO:0003700">
    <property type="term" value="F:DNA-binding transcription factor activity"/>
    <property type="evidence" value="ECO:0007669"/>
    <property type="project" value="InterPro"/>
</dbReference>
<dbReference type="PANTHER" id="PTHR33164:SF64">
    <property type="entry name" value="TRANSCRIPTIONAL REGULATOR SLYA"/>
    <property type="match status" value="1"/>
</dbReference>
<sequence length="147" mass="16627">MENLAYEIVETSRAIRRDFDKRAAALGVNRAQWRVLAKLRRQDGLRQIELADALDVEPITIGRMIDRLAEAGLVERRADATDRRAWRIFLTPEAAPVVAKLRRVADRMFADAFAGMDEGELDALRDLLARVRDNLDKRGEGAARRAS</sequence>
<accession>A0A1X7GGI5</accession>
<organism evidence="5 6">
    <name type="scientific">Allosphingosinicella indica</name>
    <dbReference type="NCBI Taxonomy" id="941907"/>
    <lineage>
        <taxon>Bacteria</taxon>
        <taxon>Pseudomonadati</taxon>
        <taxon>Pseudomonadota</taxon>
        <taxon>Alphaproteobacteria</taxon>
        <taxon>Sphingomonadales</taxon>
        <taxon>Sphingomonadaceae</taxon>
        <taxon>Allosphingosinicella</taxon>
    </lineage>
</organism>
<feature type="domain" description="HTH marR-type" evidence="4">
    <location>
        <begin position="1"/>
        <end position="133"/>
    </location>
</feature>
<dbReference type="SUPFAM" id="SSF46785">
    <property type="entry name" value="Winged helix' DNA-binding domain"/>
    <property type="match status" value="1"/>
</dbReference>
<dbReference type="STRING" id="941907.SAMN06295910_1674"/>
<dbReference type="InterPro" id="IPR023187">
    <property type="entry name" value="Tscrpt_reg_MarR-type_CS"/>
</dbReference>
<dbReference type="OrthoDB" id="582199at2"/>